<reference evidence="14" key="1">
    <citation type="submission" date="2017-07" db="EMBL/GenBank/DDBJ databases">
        <title>Taro Niue Genome Assembly and Annotation.</title>
        <authorList>
            <person name="Atibalentja N."/>
            <person name="Keating K."/>
            <person name="Fields C.J."/>
        </authorList>
    </citation>
    <scope>NUCLEOTIDE SEQUENCE</scope>
    <source>
        <strain evidence="14">Niue_2</strain>
        <tissue evidence="14">Leaf</tissue>
    </source>
</reference>
<dbReference type="InterPro" id="IPR010255">
    <property type="entry name" value="Haem_peroxidase_sf"/>
</dbReference>
<evidence type="ECO:0000256" key="7">
    <source>
        <dbReference type="ARBA" id="ARBA00023004"/>
    </source>
</evidence>
<evidence type="ECO:0000256" key="11">
    <source>
        <dbReference type="PIRSR" id="PIRSR600823-5"/>
    </source>
</evidence>
<comment type="similarity">
    <text evidence="12">Belongs to the peroxidase family.</text>
</comment>
<dbReference type="PRINTS" id="PR00458">
    <property type="entry name" value="PEROXIDASE"/>
</dbReference>
<organism evidence="14 15">
    <name type="scientific">Colocasia esculenta</name>
    <name type="common">Wild taro</name>
    <name type="synonym">Arum esculentum</name>
    <dbReference type="NCBI Taxonomy" id="4460"/>
    <lineage>
        <taxon>Eukaryota</taxon>
        <taxon>Viridiplantae</taxon>
        <taxon>Streptophyta</taxon>
        <taxon>Embryophyta</taxon>
        <taxon>Tracheophyta</taxon>
        <taxon>Spermatophyta</taxon>
        <taxon>Magnoliopsida</taxon>
        <taxon>Liliopsida</taxon>
        <taxon>Araceae</taxon>
        <taxon>Aroideae</taxon>
        <taxon>Colocasieae</taxon>
        <taxon>Colocasia</taxon>
    </lineage>
</organism>
<sequence>MLCRCLILQLGKASYPVQVGKRDARFASKDVANNNIPASTLDLSALLTSFQSHRLSLKGPVVLSGYHTIGLARCTTLSSRVYNETNIDATFIVALRRGCPSVGGDNNLASLDYSTTRFDTVHYQRLLQKKGLLHSDRQLYSGNRGHADILVRYYIDDPGAFWALPNLGNKSPLTSAAGKIYLSYFK</sequence>
<evidence type="ECO:0000256" key="2">
    <source>
        <dbReference type="ARBA" id="ARBA00022559"/>
    </source>
</evidence>
<evidence type="ECO:0000256" key="10">
    <source>
        <dbReference type="PIRSR" id="PIRSR600823-3"/>
    </source>
</evidence>
<comment type="cofactor">
    <cofactor evidence="10">
        <name>Ca(2+)</name>
        <dbReference type="ChEBI" id="CHEBI:29108"/>
    </cofactor>
    <text evidence="10">Binds 2 calcium ions per subunit.</text>
</comment>
<evidence type="ECO:0000256" key="12">
    <source>
        <dbReference type="RuleBase" id="RU004241"/>
    </source>
</evidence>
<evidence type="ECO:0000313" key="15">
    <source>
        <dbReference type="Proteomes" id="UP000652761"/>
    </source>
</evidence>
<dbReference type="InterPro" id="IPR000823">
    <property type="entry name" value="Peroxidase_pln"/>
</dbReference>
<evidence type="ECO:0000256" key="4">
    <source>
        <dbReference type="ARBA" id="ARBA00022723"/>
    </source>
</evidence>
<dbReference type="GO" id="GO:0006979">
    <property type="term" value="P:response to oxidative stress"/>
    <property type="evidence" value="ECO:0007669"/>
    <property type="project" value="InterPro"/>
</dbReference>
<comment type="catalytic activity">
    <reaction evidence="1">
        <text>2 a phenolic donor + H2O2 = 2 a phenolic radical donor + 2 H2O</text>
        <dbReference type="Rhea" id="RHEA:56136"/>
        <dbReference type="ChEBI" id="CHEBI:15377"/>
        <dbReference type="ChEBI" id="CHEBI:16240"/>
        <dbReference type="ChEBI" id="CHEBI:139520"/>
        <dbReference type="ChEBI" id="CHEBI:139521"/>
        <dbReference type="EC" id="1.11.1.7"/>
    </reaction>
</comment>
<feature type="domain" description="Plant heme peroxidase family profile" evidence="13">
    <location>
        <begin position="1"/>
        <end position="161"/>
    </location>
</feature>
<evidence type="ECO:0000256" key="3">
    <source>
        <dbReference type="ARBA" id="ARBA00022617"/>
    </source>
</evidence>
<evidence type="ECO:0000256" key="8">
    <source>
        <dbReference type="ARBA" id="ARBA00023324"/>
    </source>
</evidence>
<feature type="binding site" evidence="10">
    <location>
        <position position="115"/>
    </location>
    <ligand>
        <name>Ca(2+)</name>
        <dbReference type="ChEBI" id="CHEBI:29108"/>
        <label>2</label>
    </ligand>
</feature>
<feature type="binding site" evidence="9">
    <location>
        <position position="37"/>
    </location>
    <ligand>
        <name>substrate</name>
    </ligand>
</feature>
<proteinExistence type="inferred from homology"/>
<dbReference type="GO" id="GO:0042744">
    <property type="term" value="P:hydrogen peroxide catabolic process"/>
    <property type="evidence" value="ECO:0007669"/>
    <property type="project" value="UniProtKB-KW"/>
</dbReference>
<feature type="binding site" evidence="10">
    <location>
        <position position="68"/>
    </location>
    <ligand>
        <name>Ca(2+)</name>
        <dbReference type="ChEBI" id="CHEBI:29108"/>
        <label>2</label>
    </ligand>
</feature>
<protein>
    <recommendedName>
        <fullName evidence="13">Plant heme peroxidase family profile domain-containing protein</fullName>
    </recommendedName>
</protein>
<evidence type="ECO:0000256" key="5">
    <source>
        <dbReference type="ARBA" id="ARBA00022837"/>
    </source>
</evidence>
<evidence type="ECO:0000256" key="9">
    <source>
        <dbReference type="PIRSR" id="PIRSR600823-2"/>
    </source>
</evidence>
<keyword evidence="7 10" id="KW-0408">Iron</keyword>
<dbReference type="OrthoDB" id="2113341at2759"/>
<keyword evidence="15" id="KW-1185">Reference proteome</keyword>
<dbReference type="GO" id="GO:0046872">
    <property type="term" value="F:metal ion binding"/>
    <property type="evidence" value="ECO:0007669"/>
    <property type="project" value="UniProtKB-KW"/>
</dbReference>
<dbReference type="AlphaFoldDB" id="A0A843UVQ4"/>
<keyword evidence="8" id="KW-0376">Hydrogen peroxide</keyword>
<feature type="disulfide bond" evidence="11">
    <location>
        <begin position="74"/>
        <end position="99"/>
    </location>
</feature>
<keyword evidence="4 10" id="KW-0479">Metal-binding</keyword>
<feature type="binding site" description="axial binding residue" evidence="10">
    <location>
        <position position="67"/>
    </location>
    <ligand>
        <name>heme b</name>
        <dbReference type="ChEBI" id="CHEBI:60344"/>
    </ligand>
    <ligandPart>
        <name>Fe</name>
        <dbReference type="ChEBI" id="CHEBI:18248"/>
    </ligandPart>
</feature>
<dbReference type="Pfam" id="PF00141">
    <property type="entry name" value="peroxidase"/>
    <property type="match status" value="1"/>
</dbReference>
<evidence type="ECO:0000259" key="13">
    <source>
        <dbReference type="PROSITE" id="PS50873"/>
    </source>
</evidence>
<dbReference type="Proteomes" id="UP000652761">
    <property type="component" value="Unassembled WGS sequence"/>
</dbReference>
<accession>A0A843UVQ4</accession>
<dbReference type="GO" id="GO:0020037">
    <property type="term" value="F:heme binding"/>
    <property type="evidence" value="ECO:0007669"/>
    <property type="project" value="InterPro"/>
</dbReference>
<dbReference type="PANTHER" id="PTHR31388:SF123">
    <property type="entry name" value="PEROXIDASE RIP1"/>
    <property type="match status" value="1"/>
</dbReference>
<evidence type="ECO:0000256" key="1">
    <source>
        <dbReference type="ARBA" id="ARBA00000189"/>
    </source>
</evidence>
<feature type="binding site" evidence="10">
    <location>
        <position position="119"/>
    </location>
    <ligand>
        <name>Ca(2+)</name>
        <dbReference type="ChEBI" id="CHEBI:29108"/>
        <label>2</label>
    </ligand>
</feature>
<feature type="binding site" evidence="10">
    <location>
        <position position="112"/>
    </location>
    <ligand>
        <name>Ca(2+)</name>
        <dbReference type="ChEBI" id="CHEBI:29108"/>
        <label>2</label>
    </ligand>
</feature>
<evidence type="ECO:0000313" key="14">
    <source>
        <dbReference type="EMBL" id="MQL84823.1"/>
    </source>
</evidence>
<dbReference type="EMBL" id="NMUH01000789">
    <property type="protein sequence ID" value="MQL84823.1"/>
    <property type="molecule type" value="Genomic_DNA"/>
</dbReference>
<dbReference type="GO" id="GO:0140825">
    <property type="term" value="F:lactoperoxidase activity"/>
    <property type="evidence" value="ECO:0007669"/>
    <property type="project" value="UniProtKB-EC"/>
</dbReference>
<gene>
    <name evidence="14" type="ORF">Taro_017346</name>
</gene>
<evidence type="ECO:0000256" key="6">
    <source>
        <dbReference type="ARBA" id="ARBA00023002"/>
    </source>
</evidence>
<dbReference type="Gene3D" id="1.10.420.10">
    <property type="entry name" value="Peroxidase, domain 2"/>
    <property type="match status" value="1"/>
</dbReference>
<keyword evidence="6" id="KW-0560">Oxidoreductase</keyword>
<name>A0A843UVQ4_COLES</name>
<keyword evidence="5 10" id="KW-0106">Calcium</keyword>
<keyword evidence="11" id="KW-1015">Disulfide bond</keyword>
<comment type="caution">
    <text evidence="14">The sequence shown here is derived from an EMBL/GenBank/DDBJ whole genome shotgun (WGS) entry which is preliminary data.</text>
</comment>
<keyword evidence="3" id="KW-0349">Heme</keyword>
<comment type="cofactor">
    <cofactor evidence="10">
        <name>heme b</name>
        <dbReference type="ChEBI" id="CHEBI:60344"/>
    </cofactor>
    <text evidence="10">Binds 1 heme b (iron(II)-protoporphyrin IX) group per subunit.</text>
</comment>
<dbReference type="PRINTS" id="PR00461">
    <property type="entry name" value="PLPEROXIDASE"/>
</dbReference>
<dbReference type="SUPFAM" id="SSF48113">
    <property type="entry name" value="Heme-dependent peroxidases"/>
    <property type="match status" value="1"/>
</dbReference>
<keyword evidence="2" id="KW-0575">Peroxidase</keyword>
<dbReference type="PANTHER" id="PTHR31388">
    <property type="entry name" value="PEROXIDASE 72-RELATED"/>
    <property type="match status" value="1"/>
</dbReference>
<dbReference type="PROSITE" id="PS50873">
    <property type="entry name" value="PEROXIDASE_4"/>
    <property type="match status" value="1"/>
</dbReference>
<dbReference type="InterPro" id="IPR002016">
    <property type="entry name" value="Haem_peroxidase"/>
</dbReference>